<keyword evidence="6" id="KW-0503">Monooxygenase</keyword>
<keyword evidence="7" id="KW-1133">Transmembrane helix</keyword>
<sequence>MDAIREMPPTDLLAGAALVACVFLALIAAFRRSPKNAPPVVRMGVPVFGNFAAFIRSPLNMIRECYEKYGAVYTVPLMGFNFTFLVGPEAQAPFFKLNDETMSQNEVYGRYTKPVFGADVVYAADPKKRNQQMQHMAYGLRTARLKSYVPMIEKETRNFLKTWGDSGEVDLASALSRLTILTASRCLHGDEVRENLFEEVARLFHDLDEGMTPLSVFLPHAPIPAHFRRDKARKEMVTVLSSVISARRAEQASGTSTVEKTDLLQVFVDMKYKDGSTNTDDQVVGLLIALLFAGQHTSSITSTWTTLLTTRDPKMLERLLEEQETVLKDTQNTPLTWEHLGEMELLHDCMRETLRMYPPLILLLRMAKKDFTVTSKGQSFTVPKGHFVGTSPHVAMRLPTVFKNPDEFDPDRFGPERQEHKQPFAYLGFGAGMHQCMGQQFAFVQVKTILSVLLREYKIEMVGELPPADFNAMVVGPKGKCTVRYTKKTA</sequence>
<dbReference type="AlphaFoldDB" id="D8LQM6"/>
<dbReference type="GO" id="GO:0008168">
    <property type="term" value="F:methyltransferase activity"/>
    <property type="evidence" value="ECO:0007669"/>
    <property type="project" value="UniProtKB-KW"/>
</dbReference>
<feature type="binding site" description="axial binding residue" evidence="5">
    <location>
        <position position="436"/>
    </location>
    <ligand>
        <name>heme</name>
        <dbReference type="ChEBI" id="CHEBI:30413"/>
    </ligand>
    <ligandPart>
        <name>Fe</name>
        <dbReference type="ChEBI" id="CHEBI:18248"/>
    </ligandPart>
</feature>
<dbReference type="OrthoDB" id="1055148at2759"/>
<dbReference type="eggNOG" id="KOG0684">
    <property type="taxonomic scope" value="Eukaryota"/>
</dbReference>
<dbReference type="SUPFAM" id="SSF48264">
    <property type="entry name" value="Cytochrome P450"/>
    <property type="match status" value="1"/>
</dbReference>
<dbReference type="InterPro" id="IPR002403">
    <property type="entry name" value="Cyt_P450_E_grp-IV"/>
</dbReference>
<comment type="cofactor">
    <cofactor evidence="5">
        <name>heme</name>
        <dbReference type="ChEBI" id="CHEBI:30413"/>
    </cofactor>
</comment>
<evidence type="ECO:0000256" key="5">
    <source>
        <dbReference type="PIRSR" id="PIRSR602403-1"/>
    </source>
</evidence>
<evidence type="ECO:0000256" key="3">
    <source>
        <dbReference type="ARBA" id="ARBA00022723"/>
    </source>
</evidence>
<dbReference type="PRINTS" id="PR00385">
    <property type="entry name" value="P450"/>
</dbReference>
<dbReference type="PANTHER" id="PTHR24304:SF2">
    <property type="entry name" value="24-HYDROXYCHOLESTEROL 7-ALPHA-HYDROXYLASE"/>
    <property type="match status" value="1"/>
</dbReference>
<evidence type="ECO:0000313" key="9">
    <source>
        <dbReference type="Proteomes" id="UP000002630"/>
    </source>
</evidence>
<evidence type="ECO:0000256" key="7">
    <source>
        <dbReference type="SAM" id="Phobius"/>
    </source>
</evidence>
<keyword evidence="6 8" id="KW-0560">Oxidoreductase</keyword>
<dbReference type="PROSITE" id="PS00086">
    <property type="entry name" value="CYTOCHROME_P450"/>
    <property type="match status" value="1"/>
</dbReference>
<dbReference type="EMBL" id="FN649729">
    <property type="protein sequence ID" value="CBN78790.1"/>
    <property type="molecule type" value="Genomic_DNA"/>
</dbReference>
<dbReference type="GO" id="GO:0016705">
    <property type="term" value="F:oxidoreductase activity, acting on paired donors, with incorporation or reduction of molecular oxygen"/>
    <property type="evidence" value="ECO:0007669"/>
    <property type="project" value="InterPro"/>
</dbReference>
<keyword evidence="7" id="KW-0472">Membrane</keyword>
<dbReference type="GO" id="GO:0005506">
    <property type="term" value="F:iron ion binding"/>
    <property type="evidence" value="ECO:0007669"/>
    <property type="project" value="InterPro"/>
</dbReference>
<dbReference type="CDD" id="cd11042">
    <property type="entry name" value="CYP51-like"/>
    <property type="match status" value="1"/>
</dbReference>
<keyword evidence="4 5" id="KW-0408">Iron</keyword>
<evidence type="ECO:0000313" key="8">
    <source>
        <dbReference type="EMBL" id="CBN78790.1"/>
    </source>
</evidence>
<comment type="similarity">
    <text evidence="1 6">Belongs to the cytochrome P450 family.</text>
</comment>
<proteinExistence type="inferred from homology"/>
<dbReference type="EMBL" id="FN648818">
    <property type="protein sequence ID" value="CBN78790.1"/>
    <property type="molecule type" value="Genomic_DNA"/>
</dbReference>
<keyword evidence="3 5" id="KW-0479">Metal-binding</keyword>
<dbReference type="PRINTS" id="PR00465">
    <property type="entry name" value="EP450IV"/>
</dbReference>
<evidence type="ECO:0000256" key="1">
    <source>
        <dbReference type="ARBA" id="ARBA00010617"/>
    </source>
</evidence>
<evidence type="ECO:0000256" key="4">
    <source>
        <dbReference type="ARBA" id="ARBA00023004"/>
    </source>
</evidence>
<dbReference type="PANTHER" id="PTHR24304">
    <property type="entry name" value="CYTOCHROME P450 FAMILY 7"/>
    <property type="match status" value="1"/>
</dbReference>
<dbReference type="GO" id="GO:0004497">
    <property type="term" value="F:monooxygenase activity"/>
    <property type="evidence" value="ECO:0007669"/>
    <property type="project" value="UniProtKB-KW"/>
</dbReference>
<dbReference type="InterPro" id="IPR001128">
    <property type="entry name" value="Cyt_P450"/>
</dbReference>
<gene>
    <name evidence="8" type="primary">CYP51C1</name>
    <name evidence="8" type="ORF">Esi_0006_0200</name>
</gene>
<dbReference type="Gene3D" id="1.10.630.10">
    <property type="entry name" value="Cytochrome P450"/>
    <property type="match status" value="1"/>
</dbReference>
<dbReference type="OMA" id="HWFPFVG"/>
<reference evidence="8 9" key="1">
    <citation type="journal article" date="2010" name="Nature">
        <title>The Ectocarpus genome and the independent evolution of multicellularity in brown algae.</title>
        <authorList>
            <person name="Cock J.M."/>
            <person name="Sterck L."/>
            <person name="Rouze P."/>
            <person name="Scornet D."/>
            <person name="Allen A.E."/>
            <person name="Amoutzias G."/>
            <person name="Anthouard V."/>
            <person name="Artiguenave F."/>
            <person name="Aury J.M."/>
            <person name="Badger J.H."/>
            <person name="Beszteri B."/>
            <person name="Billiau K."/>
            <person name="Bonnet E."/>
            <person name="Bothwell J.H."/>
            <person name="Bowler C."/>
            <person name="Boyen C."/>
            <person name="Brownlee C."/>
            <person name="Carrano C.J."/>
            <person name="Charrier B."/>
            <person name="Cho G.Y."/>
            <person name="Coelho S.M."/>
            <person name="Collen J."/>
            <person name="Corre E."/>
            <person name="Da Silva C."/>
            <person name="Delage L."/>
            <person name="Delaroque N."/>
            <person name="Dittami S.M."/>
            <person name="Doulbeau S."/>
            <person name="Elias M."/>
            <person name="Farnham G."/>
            <person name="Gachon C.M."/>
            <person name="Gschloessl B."/>
            <person name="Heesch S."/>
            <person name="Jabbari K."/>
            <person name="Jubin C."/>
            <person name="Kawai H."/>
            <person name="Kimura K."/>
            <person name="Kloareg B."/>
            <person name="Kupper F.C."/>
            <person name="Lang D."/>
            <person name="Le Bail A."/>
            <person name="Leblanc C."/>
            <person name="Lerouge P."/>
            <person name="Lohr M."/>
            <person name="Lopez P.J."/>
            <person name="Martens C."/>
            <person name="Maumus F."/>
            <person name="Michel G."/>
            <person name="Miranda-Saavedra D."/>
            <person name="Morales J."/>
            <person name="Moreau H."/>
            <person name="Motomura T."/>
            <person name="Nagasato C."/>
            <person name="Napoli C.A."/>
            <person name="Nelson D.R."/>
            <person name="Nyvall-Collen P."/>
            <person name="Peters A.F."/>
            <person name="Pommier C."/>
            <person name="Potin P."/>
            <person name="Poulain J."/>
            <person name="Quesneville H."/>
            <person name="Read B."/>
            <person name="Rensing S.A."/>
            <person name="Ritter A."/>
            <person name="Rousvoal S."/>
            <person name="Samanta M."/>
            <person name="Samson G."/>
            <person name="Schroeder D.C."/>
            <person name="Segurens B."/>
            <person name="Strittmatter M."/>
            <person name="Tonon T."/>
            <person name="Tregear J.W."/>
            <person name="Valentin K."/>
            <person name="von Dassow P."/>
            <person name="Yamagishi T."/>
            <person name="Van de Peer Y."/>
            <person name="Wincker P."/>
        </authorList>
    </citation>
    <scope>NUCLEOTIDE SEQUENCE [LARGE SCALE GENOMIC DNA]</scope>
    <source>
        <strain evidence="9">Ec32 / CCAP1310/4</strain>
    </source>
</reference>
<dbReference type="Proteomes" id="UP000002630">
    <property type="component" value="Linkage Group LG04"/>
</dbReference>
<name>D8LQM6_ECTSI</name>
<keyword evidence="7" id="KW-0812">Transmembrane</keyword>
<dbReference type="InterPro" id="IPR050529">
    <property type="entry name" value="CYP450_sterol_14alpha_dmase"/>
</dbReference>
<organism evidence="8 9">
    <name type="scientific">Ectocarpus siliculosus</name>
    <name type="common">Brown alga</name>
    <name type="synonym">Conferva siliculosa</name>
    <dbReference type="NCBI Taxonomy" id="2880"/>
    <lineage>
        <taxon>Eukaryota</taxon>
        <taxon>Sar</taxon>
        <taxon>Stramenopiles</taxon>
        <taxon>Ochrophyta</taxon>
        <taxon>PX clade</taxon>
        <taxon>Phaeophyceae</taxon>
        <taxon>Ectocarpales</taxon>
        <taxon>Ectocarpaceae</taxon>
        <taxon>Ectocarpus</taxon>
    </lineage>
</organism>
<keyword evidence="2 5" id="KW-0349">Heme</keyword>
<dbReference type="GO" id="GO:0020037">
    <property type="term" value="F:heme binding"/>
    <property type="evidence" value="ECO:0007669"/>
    <property type="project" value="InterPro"/>
</dbReference>
<dbReference type="InterPro" id="IPR036396">
    <property type="entry name" value="Cyt_P450_sf"/>
</dbReference>
<keyword evidence="9" id="KW-1185">Reference proteome</keyword>
<dbReference type="STRING" id="2880.D8LQM6"/>
<evidence type="ECO:0000256" key="2">
    <source>
        <dbReference type="ARBA" id="ARBA00022617"/>
    </source>
</evidence>
<accession>D8LQM6</accession>
<protein>
    <submittedName>
        <fullName evidence="8">Obtusifoliol 14alpha-Demethylase</fullName>
        <ecNumber evidence="8">1.14.13.70</ecNumber>
    </submittedName>
</protein>
<dbReference type="GO" id="GO:0032259">
    <property type="term" value="P:methylation"/>
    <property type="evidence" value="ECO:0007669"/>
    <property type="project" value="UniProtKB-KW"/>
</dbReference>
<dbReference type="Pfam" id="PF00067">
    <property type="entry name" value="p450"/>
    <property type="match status" value="1"/>
</dbReference>
<evidence type="ECO:0000256" key="6">
    <source>
        <dbReference type="RuleBase" id="RU000461"/>
    </source>
</evidence>
<dbReference type="EC" id="1.14.13.70" evidence="8"/>
<dbReference type="InterPro" id="IPR017972">
    <property type="entry name" value="Cyt_P450_CS"/>
</dbReference>
<feature type="transmembrane region" description="Helical" evidence="7">
    <location>
        <begin position="12"/>
        <end position="30"/>
    </location>
</feature>
<dbReference type="InParanoid" id="D8LQM6"/>